<dbReference type="Pfam" id="PF07460">
    <property type="entry name" value="NUMOD3"/>
    <property type="match status" value="1"/>
</dbReference>
<evidence type="ECO:0000259" key="1">
    <source>
        <dbReference type="Pfam" id="PF07460"/>
    </source>
</evidence>
<name>A0A2P1JUD1_9CAUD</name>
<sequence>MKPTQPYVYSMVSKDGHLYYGCRHAQGCHPDELGVSYFSSSKIVHQLIKEHGKDYFMYEVVQLCSSSMEALQVEASYIIEITDHPKCLNMFLCKKDGTPVYLGSFGPRSEETKRKISESNLGRKVDSVGRQNMRESKIGTTWSQVQREAVKAYQQTPEYKELRTRIAATTSSREKTPEELAKISNALKGRKKPEGFGAQVSATNKARNATLRIWQTNRAQPLRDAWAKADQFYQLWKNEGWGHERFCNRMHDGLNVRTFYNMYKMFKYDGWIPSQDSDWVKDFH</sequence>
<evidence type="ECO:0000313" key="3">
    <source>
        <dbReference type="Proteomes" id="UP000242372"/>
    </source>
</evidence>
<dbReference type="InterPro" id="IPR003611">
    <property type="entry name" value="NUMOD3"/>
</dbReference>
<dbReference type="RefSeq" id="YP_009837728.1">
    <property type="nucleotide sequence ID" value="NC_048702.1"/>
</dbReference>
<dbReference type="EMBL" id="MG973030">
    <property type="protein sequence ID" value="AVO22966.1"/>
    <property type="molecule type" value="Genomic_DNA"/>
</dbReference>
<dbReference type="GO" id="GO:0003677">
    <property type="term" value="F:DNA binding"/>
    <property type="evidence" value="ECO:0007669"/>
    <property type="project" value="InterPro"/>
</dbReference>
<evidence type="ECO:0000313" key="2">
    <source>
        <dbReference type="EMBL" id="AVO22966.1"/>
    </source>
</evidence>
<dbReference type="KEGG" id="vg:55607921"/>
<proteinExistence type="predicted"/>
<accession>A0A2P1JUD1</accession>
<reference evidence="2 3" key="1">
    <citation type="submission" date="2018-02" db="EMBL/GenBank/DDBJ databases">
        <title>Complete Genome Sequences of Erwinia amylovora Phages vB_EamP-S2 and vB_EamM-Bue1.</title>
        <authorList>
            <person name="Knecht L.E."/>
        </authorList>
    </citation>
    <scope>NUCLEOTIDE SEQUENCE [LARGE SCALE GENOMIC DNA]</scope>
</reference>
<keyword evidence="3" id="KW-1185">Reference proteome</keyword>
<organism evidence="2 3">
    <name type="scientific">Erwinia phage vB_EamM-Bue1</name>
    <dbReference type="NCBI Taxonomy" id="2099338"/>
    <lineage>
        <taxon>Viruses</taxon>
        <taxon>Duplodnaviria</taxon>
        <taxon>Heunggongvirae</taxon>
        <taxon>Uroviricota</taxon>
        <taxon>Caudoviricetes</taxon>
        <taxon>Pantevenvirales</taxon>
        <taxon>Ackermannviridae</taxon>
        <taxon>Nezavisimistyvirus</taxon>
        <taxon>Nezavisimistyvirus bue1</taxon>
    </lineage>
</organism>
<feature type="domain" description="Nuclease associated modular" evidence="1">
    <location>
        <begin position="109"/>
        <end position="122"/>
    </location>
</feature>
<dbReference type="GeneID" id="55607921"/>
<dbReference type="Proteomes" id="UP000242372">
    <property type="component" value="Segment"/>
</dbReference>
<protein>
    <recommendedName>
        <fullName evidence="1">Nuclease associated modular domain-containing protein</fullName>
    </recommendedName>
</protein>